<reference evidence="12" key="1">
    <citation type="submission" date="2017-07" db="EMBL/GenBank/DDBJ databases">
        <title>Taro Niue Genome Assembly and Annotation.</title>
        <authorList>
            <person name="Atibalentja N."/>
            <person name="Keating K."/>
            <person name="Fields C.J."/>
        </authorList>
    </citation>
    <scope>NUCLEOTIDE SEQUENCE</scope>
    <source>
        <strain evidence="12">Niue_2</strain>
        <tissue evidence="12">Leaf</tissue>
    </source>
</reference>
<evidence type="ECO:0008006" key="14">
    <source>
        <dbReference type="Google" id="ProtNLM"/>
    </source>
</evidence>
<dbReference type="Pfam" id="PF14416">
    <property type="entry name" value="PMR5N"/>
    <property type="match status" value="1"/>
</dbReference>
<sequence length="458" mass="53290">SLALPLPIWYWYPIIYKAFSICLLLFFFSFSTVFASATFTKATFFDITFYVSIATSTATVSSASTIIIVSPLLVLTSSPSVSPPPSSPPPPPSYPPPLPQPLHPDHSEPRKQAAQECNLFKGRWVPNGEAPYYTNTTCWMIQEHQNCMKYGRPDTEFLKWRWKPDDCELPVFDPARFLELVRGKAMAFVGDSLARNQMQSLMCLLSKVEYPKDISSTSDENFKRMYYRTYDFTIFIFWSPFLVRTEGPDREGPLGLWKLHLDEVDKRWMAHMKRFDYLIISGGNWFTRPSMYYRRKKLVGCNYCQSNKVPMLSLYTAHRRAFHTALRAIIRSKGYKGLTFLRTVSPQHFENGKWNEGGDCPRTRPHQRNEARMDGMDLRLYKDQLHEFREADKVGRRQNLRFKLLDTTQAMVMRPDGHPSRYGHWPQANEAMYNDCVHWCLPGPIDMWNDMLLQMLNG</sequence>
<comment type="similarity">
    <text evidence="2">Belongs to the PC-esterase family. TBL subfamily.</text>
</comment>
<organism evidence="12 13">
    <name type="scientific">Colocasia esculenta</name>
    <name type="common">Wild taro</name>
    <name type="synonym">Arum esculentum</name>
    <dbReference type="NCBI Taxonomy" id="4460"/>
    <lineage>
        <taxon>Eukaryota</taxon>
        <taxon>Viridiplantae</taxon>
        <taxon>Streptophyta</taxon>
        <taxon>Embryophyta</taxon>
        <taxon>Tracheophyta</taxon>
        <taxon>Spermatophyta</taxon>
        <taxon>Magnoliopsida</taxon>
        <taxon>Liliopsida</taxon>
        <taxon>Araceae</taxon>
        <taxon>Aroideae</taxon>
        <taxon>Colocasieae</taxon>
        <taxon>Colocasia</taxon>
    </lineage>
</organism>
<dbReference type="PANTHER" id="PTHR32285:SF48">
    <property type="entry name" value="PROTEIN TRICHOME BIREFRINGENCE-LIKE 19"/>
    <property type="match status" value="1"/>
</dbReference>
<dbReference type="EMBL" id="NMUH01004968">
    <property type="protein sequence ID" value="MQM11404.1"/>
    <property type="molecule type" value="Genomic_DNA"/>
</dbReference>
<dbReference type="Pfam" id="PF13839">
    <property type="entry name" value="PC-Esterase"/>
    <property type="match status" value="1"/>
</dbReference>
<evidence type="ECO:0000256" key="9">
    <source>
        <dbReference type="SAM" id="Phobius"/>
    </source>
</evidence>
<dbReference type="OrthoDB" id="630188at2759"/>
<dbReference type="Proteomes" id="UP000652761">
    <property type="component" value="Unassembled WGS sequence"/>
</dbReference>
<feature type="compositionally biased region" description="Pro residues" evidence="8">
    <location>
        <begin position="81"/>
        <end position="102"/>
    </location>
</feature>
<feature type="domain" description="Trichome birefringence-like C-terminal" evidence="10">
    <location>
        <begin position="169"/>
        <end position="455"/>
    </location>
</feature>
<dbReference type="InterPro" id="IPR026057">
    <property type="entry name" value="TBL_C"/>
</dbReference>
<feature type="transmembrane region" description="Helical" evidence="9">
    <location>
        <begin position="47"/>
        <end position="74"/>
    </location>
</feature>
<keyword evidence="6" id="KW-0333">Golgi apparatus</keyword>
<feature type="transmembrane region" description="Helical" evidence="9">
    <location>
        <begin position="14"/>
        <end position="35"/>
    </location>
</feature>
<feature type="region of interest" description="Disordered" evidence="8">
    <location>
        <begin position="80"/>
        <end position="108"/>
    </location>
</feature>
<keyword evidence="7 9" id="KW-0472">Membrane</keyword>
<dbReference type="InterPro" id="IPR025846">
    <property type="entry name" value="TBL_N"/>
</dbReference>
<dbReference type="PANTHER" id="PTHR32285">
    <property type="entry name" value="PROTEIN TRICHOME BIREFRINGENCE-LIKE 9-RELATED"/>
    <property type="match status" value="1"/>
</dbReference>
<comment type="subcellular location">
    <subcellularLocation>
        <location evidence="1">Golgi apparatus membrane</location>
        <topology evidence="1">Single-pass type II membrane protein</topology>
    </subcellularLocation>
</comment>
<comment type="caution">
    <text evidence="12">The sequence shown here is derived from an EMBL/GenBank/DDBJ whole genome shotgun (WGS) entry which is preliminary data.</text>
</comment>
<dbReference type="AlphaFoldDB" id="A0A843X341"/>
<evidence type="ECO:0000256" key="6">
    <source>
        <dbReference type="ARBA" id="ARBA00023034"/>
    </source>
</evidence>
<name>A0A843X341_COLES</name>
<keyword evidence="3 9" id="KW-0812">Transmembrane</keyword>
<gene>
    <name evidence="12" type="ORF">Taro_044311</name>
</gene>
<evidence type="ECO:0000256" key="2">
    <source>
        <dbReference type="ARBA" id="ARBA00007727"/>
    </source>
</evidence>
<evidence type="ECO:0000313" key="13">
    <source>
        <dbReference type="Proteomes" id="UP000652761"/>
    </source>
</evidence>
<evidence type="ECO:0000259" key="11">
    <source>
        <dbReference type="Pfam" id="PF14416"/>
    </source>
</evidence>
<evidence type="ECO:0000256" key="4">
    <source>
        <dbReference type="ARBA" id="ARBA00022968"/>
    </source>
</evidence>
<accession>A0A843X341</accession>
<feature type="non-terminal residue" evidence="12">
    <location>
        <position position="1"/>
    </location>
</feature>
<dbReference type="InterPro" id="IPR029962">
    <property type="entry name" value="TBL"/>
</dbReference>
<evidence type="ECO:0000313" key="12">
    <source>
        <dbReference type="EMBL" id="MQM11404.1"/>
    </source>
</evidence>
<feature type="domain" description="Trichome birefringence-like N-terminal" evidence="11">
    <location>
        <begin position="115"/>
        <end position="168"/>
    </location>
</feature>
<dbReference type="GO" id="GO:0000139">
    <property type="term" value="C:Golgi membrane"/>
    <property type="evidence" value="ECO:0007669"/>
    <property type="project" value="UniProtKB-SubCell"/>
</dbReference>
<evidence type="ECO:0000259" key="10">
    <source>
        <dbReference type="Pfam" id="PF13839"/>
    </source>
</evidence>
<keyword evidence="5 9" id="KW-1133">Transmembrane helix</keyword>
<dbReference type="GO" id="GO:1990538">
    <property type="term" value="F:xylan O-acetyltransferase activity"/>
    <property type="evidence" value="ECO:0007669"/>
    <property type="project" value="UniProtKB-ARBA"/>
</dbReference>
<evidence type="ECO:0000256" key="1">
    <source>
        <dbReference type="ARBA" id="ARBA00004323"/>
    </source>
</evidence>
<keyword evidence="13" id="KW-1185">Reference proteome</keyword>
<evidence type="ECO:0000256" key="5">
    <source>
        <dbReference type="ARBA" id="ARBA00022989"/>
    </source>
</evidence>
<evidence type="ECO:0000256" key="8">
    <source>
        <dbReference type="SAM" id="MobiDB-lite"/>
    </source>
</evidence>
<evidence type="ECO:0000256" key="3">
    <source>
        <dbReference type="ARBA" id="ARBA00022692"/>
    </source>
</evidence>
<evidence type="ECO:0000256" key="7">
    <source>
        <dbReference type="ARBA" id="ARBA00023136"/>
    </source>
</evidence>
<proteinExistence type="inferred from homology"/>
<keyword evidence="4" id="KW-0735">Signal-anchor</keyword>
<protein>
    <recommendedName>
        <fullName evidence="14">Trichome birefringence-like N-terminal domain-containing protein</fullName>
    </recommendedName>
</protein>